<feature type="transmembrane region" description="Helical" evidence="1">
    <location>
        <begin position="247"/>
        <end position="268"/>
    </location>
</feature>
<feature type="domain" description="PAS" evidence="2">
    <location>
        <begin position="319"/>
        <end position="360"/>
    </location>
</feature>
<reference evidence="6 7" key="1">
    <citation type="submission" date="2023-10" db="EMBL/GenBank/DDBJ databases">
        <title>Glaciecola aquimarina strain GGW-M5 nov., isolated from a coastal seawater.</title>
        <authorList>
            <person name="Bayburt H."/>
            <person name="Kim J.M."/>
            <person name="Choi B.J."/>
            <person name="Jeon C.O."/>
        </authorList>
    </citation>
    <scope>NUCLEOTIDE SEQUENCE [LARGE SCALE GENOMIC DNA]</scope>
    <source>
        <strain evidence="6 7">KCTC 32108</strain>
    </source>
</reference>
<keyword evidence="1" id="KW-0812">Transmembrane</keyword>
<dbReference type="InterPro" id="IPR000160">
    <property type="entry name" value="GGDEF_dom"/>
</dbReference>
<dbReference type="EMBL" id="JAWDIO010000002">
    <property type="protein sequence ID" value="MDU0352892.1"/>
    <property type="molecule type" value="Genomic_DNA"/>
</dbReference>
<dbReference type="Proteomes" id="UP001247805">
    <property type="component" value="Unassembled WGS sequence"/>
</dbReference>
<dbReference type="SUPFAM" id="SSF55073">
    <property type="entry name" value="Nucleotide cyclase"/>
    <property type="match status" value="1"/>
</dbReference>
<feature type="transmembrane region" description="Helical" evidence="1">
    <location>
        <begin position="196"/>
        <end position="214"/>
    </location>
</feature>
<dbReference type="PANTHER" id="PTHR44757">
    <property type="entry name" value="DIGUANYLATE CYCLASE DGCP"/>
    <property type="match status" value="1"/>
</dbReference>
<feature type="transmembrane region" description="Helical" evidence="1">
    <location>
        <begin position="134"/>
        <end position="154"/>
    </location>
</feature>
<dbReference type="InterPro" id="IPR011623">
    <property type="entry name" value="7TMR_DISM_rcpt_extracell_dom1"/>
</dbReference>
<dbReference type="InterPro" id="IPR011622">
    <property type="entry name" value="7TMR_DISM_rcpt_extracell_dom2"/>
</dbReference>
<dbReference type="PROSITE" id="PS50883">
    <property type="entry name" value="EAL"/>
    <property type="match status" value="1"/>
</dbReference>
<dbReference type="InterPro" id="IPR035919">
    <property type="entry name" value="EAL_sf"/>
</dbReference>
<dbReference type="CDD" id="cd01948">
    <property type="entry name" value="EAL"/>
    <property type="match status" value="1"/>
</dbReference>
<dbReference type="InterPro" id="IPR000014">
    <property type="entry name" value="PAS"/>
</dbReference>
<dbReference type="Gene3D" id="2.60.40.2380">
    <property type="match status" value="1"/>
</dbReference>
<evidence type="ECO:0000313" key="7">
    <source>
        <dbReference type="Proteomes" id="UP001247805"/>
    </source>
</evidence>
<gene>
    <name evidence="6" type="ORF">RS130_02215</name>
</gene>
<dbReference type="CDD" id="cd01949">
    <property type="entry name" value="GGDEF"/>
    <property type="match status" value="1"/>
</dbReference>
<dbReference type="InterPro" id="IPR000700">
    <property type="entry name" value="PAS-assoc_C"/>
</dbReference>
<evidence type="ECO:0000256" key="1">
    <source>
        <dbReference type="SAM" id="Phobius"/>
    </source>
</evidence>
<organism evidence="6 7">
    <name type="scientific">Paraglaciecola aquimarina</name>
    <dbReference type="NCBI Taxonomy" id="1235557"/>
    <lineage>
        <taxon>Bacteria</taxon>
        <taxon>Pseudomonadati</taxon>
        <taxon>Pseudomonadota</taxon>
        <taxon>Gammaproteobacteria</taxon>
        <taxon>Alteromonadales</taxon>
        <taxon>Alteromonadaceae</taxon>
        <taxon>Paraglaciecola</taxon>
    </lineage>
</organism>
<dbReference type="Gene3D" id="3.20.20.450">
    <property type="entry name" value="EAL domain"/>
    <property type="match status" value="1"/>
</dbReference>
<dbReference type="Pfam" id="PF00990">
    <property type="entry name" value="GGDEF"/>
    <property type="match status" value="1"/>
</dbReference>
<protein>
    <submittedName>
        <fullName evidence="6">EAL domain-containing protein</fullName>
    </submittedName>
</protein>
<comment type="caution">
    <text evidence="6">The sequence shown here is derived from an EMBL/GenBank/DDBJ whole genome shotgun (WGS) entry which is preliminary data.</text>
</comment>
<dbReference type="NCBIfam" id="TIGR00254">
    <property type="entry name" value="GGDEF"/>
    <property type="match status" value="1"/>
</dbReference>
<evidence type="ECO:0000259" key="5">
    <source>
        <dbReference type="PROSITE" id="PS50887"/>
    </source>
</evidence>
<feature type="domain" description="PAC" evidence="3">
    <location>
        <begin position="393"/>
        <end position="443"/>
    </location>
</feature>
<dbReference type="InterPro" id="IPR001633">
    <property type="entry name" value="EAL_dom"/>
</dbReference>
<dbReference type="PANTHER" id="PTHR44757:SF2">
    <property type="entry name" value="BIOFILM ARCHITECTURE MAINTENANCE PROTEIN MBAA"/>
    <property type="match status" value="1"/>
</dbReference>
<dbReference type="Pfam" id="PF07695">
    <property type="entry name" value="7TMR-DISM_7TM"/>
    <property type="match status" value="1"/>
</dbReference>
<evidence type="ECO:0000259" key="3">
    <source>
        <dbReference type="PROSITE" id="PS50113"/>
    </source>
</evidence>
<dbReference type="Gene3D" id="3.30.70.270">
    <property type="match status" value="1"/>
</dbReference>
<dbReference type="RefSeq" id="WP_316024598.1">
    <property type="nucleotide sequence ID" value="NZ_JAWDIO010000002.1"/>
</dbReference>
<dbReference type="Gene3D" id="3.30.450.20">
    <property type="entry name" value="PAS domain"/>
    <property type="match status" value="1"/>
</dbReference>
<feature type="transmembrane region" description="Helical" evidence="1">
    <location>
        <begin position="102"/>
        <end position="122"/>
    </location>
</feature>
<proteinExistence type="predicted"/>
<dbReference type="SUPFAM" id="SSF141868">
    <property type="entry name" value="EAL domain-like"/>
    <property type="match status" value="1"/>
</dbReference>
<dbReference type="SMART" id="SM00091">
    <property type="entry name" value="PAS"/>
    <property type="match status" value="1"/>
</dbReference>
<dbReference type="InterPro" id="IPR035965">
    <property type="entry name" value="PAS-like_dom_sf"/>
</dbReference>
<evidence type="ECO:0000313" key="6">
    <source>
        <dbReference type="EMBL" id="MDU0352892.1"/>
    </source>
</evidence>
<feature type="domain" description="GGDEF" evidence="5">
    <location>
        <begin position="475"/>
        <end position="608"/>
    </location>
</feature>
<dbReference type="SMART" id="SM00052">
    <property type="entry name" value="EAL"/>
    <property type="match status" value="1"/>
</dbReference>
<dbReference type="Pfam" id="PF07696">
    <property type="entry name" value="7TMR-DISMED2"/>
    <property type="match status" value="1"/>
</dbReference>
<evidence type="ECO:0000259" key="2">
    <source>
        <dbReference type="PROSITE" id="PS50112"/>
    </source>
</evidence>
<dbReference type="Pfam" id="PF00563">
    <property type="entry name" value="EAL"/>
    <property type="match status" value="1"/>
</dbReference>
<dbReference type="PROSITE" id="PS50113">
    <property type="entry name" value="PAC"/>
    <property type="match status" value="1"/>
</dbReference>
<sequence length="870" mass="97935">MGRVTLFFAPDVKESFLLSIGNPSLDIVDVYLLDNKNRILNSYLMGSNRKLADRPFNHRHFITPIDSQQQSVTIYIKVHSKGRLLIPVNISKQSSLAVTEQILMAVIGFISGGLALLSAYFLITYISMRSPIRFWFALSTACFALLFLNINGILGQITSITAYITQITVVLSGMLILTTAKVTFAILEKVPPLWRYVFYLIGSTMLVVAFILPYEEQVLLSLALSAFAISLIAVLAIFYYSPDKKTANIFAVIGLMLIALSASTQIYLFLNDIAVPQSQLFIIAVCIMLGILLIALAIDAHEKTLTHRHSQKQQLAISDLQRFYNLFRNSAEGLYTSTLEGKLISVNPAMCSLFGYQNEQQMLDSITNANEFYANPADRELLLGQILQNGKVIAKEIKGVKQDGSEFWFSISGQIKEELGQSYLFGSIFDITERKQSDISIEFMASHDPLTGVYNRREFEKRLNSALANIQQGNNELTLLYMDLDQFKVVNDTCGHKAGDLLISQLSQKINQVVTDKGIMARLGGDEFAVLLENDNSQVAYLLANQILNVVGEFRFFWENSIFTLGISIGQVSWQPNITSAEQILSMADAACYLAKERGRNQIHTYSQEDKHEQKHESELAWLNKINQAIDNNQLQLFYQHYQTLNKSNSGHHYEVLLRMQDEEGRLVAPALFLPSAERYNLTAQIDRWVTENYFRWLSNNPAHLAELAMVNLNLNGYSLSDKGLKLYILNAFEKYKIPHSKVCFQITESMAILKMDETLEFFKTFHKLGCKFSLDKFGSGFSSYVYLKKLPVDQVKIDGNYVKNILIDPVDMAMVSSIKDVTKTMGIETVAEYVESVDVMVALGKIGVDYAQGFGVAKPKPMQDFEALL</sequence>
<dbReference type="InterPro" id="IPR029787">
    <property type="entry name" value="Nucleotide_cyclase"/>
</dbReference>
<keyword evidence="1" id="KW-0472">Membrane</keyword>
<dbReference type="PROSITE" id="PS50887">
    <property type="entry name" value="GGDEF"/>
    <property type="match status" value="1"/>
</dbReference>
<dbReference type="PROSITE" id="PS50112">
    <property type="entry name" value="PAS"/>
    <property type="match status" value="1"/>
</dbReference>
<dbReference type="CDD" id="cd00130">
    <property type="entry name" value="PAS"/>
    <property type="match status" value="1"/>
</dbReference>
<dbReference type="SMART" id="SM00267">
    <property type="entry name" value="GGDEF"/>
    <property type="match status" value="1"/>
</dbReference>
<keyword evidence="1" id="KW-1133">Transmembrane helix</keyword>
<dbReference type="SUPFAM" id="SSF55785">
    <property type="entry name" value="PYP-like sensor domain (PAS domain)"/>
    <property type="match status" value="1"/>
</dbReference>
<dbReference type="InterPro" id="IPR043128">
    <property type="entry name" value="Rev_trsase/Diguanyl_cyclase"/>
</dbReference>
<feature type="transmembrane region" description="Helical" evidence="1">
    <location>
        <begin position="160"/>
        <end position="184"/>
    </location>
</feature>
<feature type="transmembrane region" description="Helical" evidence="1">
    <location>
        <begin position="220"/>
        <end position="240"/>
    </location>
</feature>
<feature type="domain" description="EAL" evidence="4">
    <location>
        <begin position="619"/>
        <end position="870"/>
    </location>
</feature>
<dbReference type="InterPro" id="IPR052155">
    <property type="entry name" value="Biofilm_reg_signaling"/>
</dbReference>
<name>A0ABU3SS97_9ALTE</name>
<evidence type="ECO:0000259" key="4">
    <source>
        <dbReference type="PROSITE" id="PS50883"/>
    </source>
</evidence>
<feature type="transmembrane region" description="Helical" evidence="1">
    <location>
        <begin position="280"/>
        <end position="298"/>
    </location>
</feature>
<dbReference type="NCBIfam" id="TIGR00229">
    <property type="entry name" value="sensory_box"/>
    <property type="match status" value="1"/>
</dbReference>
<keyword evidence="7" id="KW-1185">Reference proteome</keyword>
<dbReference type="Pfam" id="PF13426">
    <property type="entry name" value="PAS_9"/>
    <property type="match status" value="1"/>
</dbReference>
<accession>A0ABU3SS97</accession>